<protein>
    <submittedName>
        <fullName evidence="2">Uncharacterized protein</fullName>
    </submittedName>
</protein>
<dbReference type="EMBL" id="MT142228">
    <property type="protein sequence ID" value="QJA76487.1"/>
    <property type="molecule type" value="Genomic_DNA"/>
</dbReference>
<sequence length="72" mass="8482">MKTLKIYYELRDNGDVLPEMESEIRNVVEKYGYQWTGQGVNYIDGIRDICFEKEDCDFLKGERSNDANKLQP</sequence>
<organism evidence="2">
    <name type="scientific">viral metagenome</name>
    <dbReference type="NCBI Taxonomy" id="1070528"/>
    <lineage>
        <taxon>unclassified sequences</taxon>
        <taxon>metagenomes</taxon>
        <taxon>organismal metagenomes</taxon>
    </lineage>
</organism>
<reference evidence="2" key="1">
    <citation type="submission" date="2020-03" db="EMBL/GenBank/DDBJ databases">
        <title>The deep terrestrial virosphere.</title>
        <authorList>
            <person name="Holmfeldt K."/>
            <person name="Nilsson E."/>
            <person name="Simone D."/>
            <person name="Lopez-Fernandez M."/>
            <person name="Wu X."/>
            <person name="de Brujin I."/>
            <person name="Lundin D."/>
            <person name="Andersson A."/>
            <person name="Bertilsson S."/>
            <person name="Dopson M."/>
        </authorList>
    </citation>
    <scope>NUCLEOTIDE SEQUENCE</scope>
    <source>
        <strain evidence="2">MM415A01503</strain>
        <strain evidence="1">MM415B00353</strain>
    </source>
</reference>
<accession>A0A6M3K624</accession>
<proteinExistence type="predicted"/>
<gene>
    <name evidence="2" type="ORF">MM415A01503_0007</name>
    <name evidence="1" type="ORF">MM415B00353_0026</name>
</gene>
<evidence type="ECO:0000313" key="2">
    <source>
        <dbReference type="EMBL" id="QJA76487.1"/>
    </source>
</evidence>
<dbReference type="EMBL" id="MT141554">
    <property type="protein sequence ID" value="QJA66379.1"/>
    <property type="molecule type" value="Genomic_DNA"/>
</dbReference>
<name>A0A6M3K624_9ZZZZ</name>
<dbReference type="AlphaFoldDB" id="A0A6M3K624"/>
<evidence type="ECO:0000313" key="1">
    <source>
        <dbReference type="EMBL" id="QJA66379.1"/>
    </source>
</evidence>